<dbReference type="OrthoDB" id="5987432at2759"/>
<dbReference type="InterPro" id="IPR043502">
    <property type="entry name" value="DNA/RNA_pol_sf"/>
</dbReference>
<name>A0A1X7USJ9_AMPQE</name>
<evidence type="ECO:0000313" key="1">
    <source>
        <dbReference type="EnsemblMetazoa" id="Aqu2.1.30362_001"/>
    </source>
</evidence>
<dbReference type="AlphaFoldDB" id="A0A1X7USJ9"/>
<organism evidence="1">
    <name type="scientific">Amphimedon queenslandica</name>
    <name type="common">Sponge</name>
    <dbReference type="NCBI Taxonomy" id="400682"/>
    <lineage>
        <taxon>Eukaryota</taxon>
        <taxon>Metazoa</taxon>
        <taxon>Porifera</taxon>
        <taxon>Demospongiae</taxon>
        <taxon>Heteroscleromorpha</taxon>
        <taxon>Haplosclerida</taxon>
        <taxon>Niphatidae</taxon>
        <taxon>Amphimedon</taxon>
    </lineage>
</organism>
<proteinExistence type="predicted"/>
<dbReference type="EnsemblMetazoa" id="Aqu2.1.30362_001">
    <property type="protein sequence ID" value="Aqu2.1.30362_001"/>
    <property type="gene ID" value="Aqu2.1.30362"/>
</dbReference>
<sequence length="308" mass="33514">MDGKTRHPVRVQESSTCPSSRPTAAWYPLEGHNEPYFWFTVSAPVLHSWVDGLSWAMECCGVRNLIHYFDNFFLLFPSEVRPAQAGIEDSSGLCLRLGLPAAPLKVVGPCTTFTFLGTEIDSDQWELQLQVLRETVGNEGTTPVSGGIAELCGTHCQSQKAFHMVTHGGFEDSSRAQPLGTTECGMQSVILLGSPMGSKQCTLMHLDAESAVRSSTSGPVVPGAVNRVMAVNYLCSKRAAPHRCRQAIWGQEWARSRSLICCDNDACLSSGSAKDPLPVGLHEQCQHSYLSCCGIRRQPGRQKLGCRG</sequence>
<accession>A0A1X7USJ9</accession>
<protein>
    <submittedName>
        <fullName evidence="1">Uncharacterized protein</fullName>
    </submittedName>
</protein>
<reference evidence="1" key="1">
    <citation type="submission" date="2017-05" db="UniProtKB">
        <authorList>
            <consortium name="EnsemblMetazoa"/>
        </authorList>
    </citation>
    <scope>IDENTIFICATION</scope>
</reference>
<dbReference type="SUPFAM" id="SSF56672">
    <property type="entry name" value="DNA/RNA polymerases"/>
    <property type="match status" value="1"/>
</dbReference>
<dbReference type="InParanoid" id="A0A1X7USJ9"/>